<dbReference type="RefSeq" id="WP_073597165.1">
    <property type="nucleotide sequence ID" value="NZ_MRCE01000057.1"/>
</dbReference>
<organism evidence="1 2">
    <name type="scientific">[Phormidium ambiguum] IAM M-71</name>
    <dbReference type="NCBI Taxonomy" id="454136"/>
    <lineage>
        <taxon>Bacteria</taxon>
        <taxon>Bacillati</taxon>
        <taxon>Cyanobacteriota</taxon>
        <taxon>Cyanophyceae</taxon>
        <taxon>Oscillatoriophycideae</taxon>
        <taxon>Aerosakkonematales</taxon>
        <taxon>Aerosakkonemataceae</taxon>
        <taxon>Floridanema</taxon>
    </lineage>
</organism>
<evidence type="ECO:0000313" key="1">
    <source>
        <dbReference type="EMBL" id="OKH30917.1"/>
    </source>
</evidence>
<sequence>MERQKLYETFISLDWQRQLGNLASTLATISSQAMVEKHDLLTNHLLREAALMIEWCAANVPKECLLELAGIQRELLAWKKVFPIEQARNILSLSARNQSDRLLQIAGLIEPVESNKRIELSSSLAEVSLFS</sequence>
<name>A0A1U7I442_9CYAN</name>
<protein>
    <submittedName>
        <fullName evidence="1">Uncharacterized protein</fullName>
    </submittedName>
</protein>
<dbReference type="EMBL" id="MRCE01000057">
    <property type="protein sequence ID" value="OKH30917.1"/>
    <property type="molecule type" value="Genomic_DNA"/>
</dbReference>
<reference evidence="1 2" key="1">
    <citation type="submission" date="2016-11" db="EMBL/GenBank/DDBJ databases">
        <title>Draft Genome Sequences of Nine Cyanobacterial Strains from Diverse Habitats.</title>
        <authorList>
            <person name="Zhu T."/>
            <person name="Hou S."/>
            <person name="Lu X."/>
            <person name="Hess W.R."/>
        </authorList>
    </citation>
    <scope>NUCLEOTIDE SEQUENCE [LARGE SCALE GENOMIC DNA]</scope>
    <source>
        <strain evidence="1 2">IAM M-71</strain>
    </source>
</reference>
<accession>A0A1U7I442</accession>
<proteinExistence type="predicted"/>
<evidence type="ECO:0000313" key="2">
    <source>
        <dbReference type="Proteomes" id="UP000185860"/>
    </source>
</evidence>
<comment type="caution">
    <text evidence="1">The sequence shown here is derived from an EMBL/GenBank/DDBJ whole genome shotgun (WGS) entry which is preliminary data.</text>
</comment>
<dbReference type="Proteomes" id="UP000185860">
    <property type="component" value="Unassembled WGS sequence"/>
</dbReference>
<dbReference type="AlphaFoldDB" id="A0A1U7I442"/>
<gene>
    <name evidence="1" type="ORF">NIES2119_30045</name>
</gene>